<dbReference type="Gene3D" id="1.10.4080.10">
    <property type="entry name" value="ADP-ribosylation/Crystallin J1"/>
    <property type="match status" value="1"/>
</dbReference>
<keyword evidence="1" id="KW-0378">Hydrolase</keyword>
<dbReference type="HOGENOM" id="CLU_3194452_0_0_2"/>
<name>U1PPJ7_9EURY</name>
<dbReference type="eggNOG" id="arCOG04448">
    <property type="taxonomic scope" value="Archaea"/>
</dbReference>
<dbReference type="GO" id="GO:0016787">
    <property type="term" value="F:hydrolase activity"/>
    <property type="evidence" value="ECO:0007669"/>
    <property type="project" value="UniProtKB-KW"/>
</dbReference>
<organism evidence="1 2">
    <name type="scientific">Haloquadratum walsbyi J07HQW2</name>
    <dbReference type="NCBI Taxonomy" id="1238425"/>
    <lineage>
        <taxon>Archaea</taxon>
        <taxon>Methanobacteriati</taxon>
        <taxon>Methanobacteriota</taxon>
        <taxon>Stenosarchaea group</taxon>
        <taxon>Halobacteria</taxon>
        <taxon>Halobacteriales</taxon>
        <taxon>Haloferacaceae</taxon>
        <taxon>Haloquadratum</taxon>
    </lineage>
</organism>
<dbReference type="EMBL" id="KE356561">
    <property type="protein sequence ID" value="ERG94231.1"/>
    <property type="molecule type" value="Genomic_DNA"/>
</dbReference>
<evidence type="ECO:0000313" key="2">
    <source>
        <dbReference type="Proteomes" id="UP000030710"/>
    </source>
</evidence>
<dbReference type="AlphaFoldDB" id="U1PPJ7"/>
<protein>
    <submittedName>
        <fullName evidence="1">ADP-ribosylglycohydrolase</fullName>
    </submittedName>
</protein>
<evidence type="ECO:0000313" key="1">
    <source>
        <dbReference type="EMBL" id="ERG94231.1"/>
    </source>
</evidence>
<reference evidence="1 2" key="1">
    <citation type="journal article" date="2013" name="PLoS ONE">
        <title>Assembly-driven community genomics of a hypersaline microbial ecosystem.</title>
        <authorList>
            <person name="Podell S."/>
            <person name="Ugalde J.A."/>
            <person name="Narasingarao P."/>
            <person name="Banfield J.F."/>
            <person name="Heidelberg K.B."/>
            <person name="Allen E.E."/>
        </authorList>
    </citation>
    <scope>NUCLEOTIDE SEQUENCE [LARGE SCALE GENOMIC DNA]</scope>
    <source>
        <strain evidence="2">J07HQW2</strain>
    </source>
</reference>
<accession>U1PPJ7</accession>
<dbReference type="Proteomes" id="UP000030710">
    <property type="component" value="Unassembled WGS sequence"/>
</dbReference>
<proteinExistence type="predicted"/>
<dbReference type="InterPro" id="IPR005502">
    <property type="entry name" value="Ribosyl_crysJ1"/>
</dbReference>
<dbReference type="STRING" id="1238425.J07HQW2_00665"/>
<sequence length="45" mass="4948">MLGHGTYDHPPGTITTDSEMPLCIVESLVDRRGFDPSNVAKQFVD</sequence>
<gene>
    <name evidence="1" type="ORF">J07HQW2_00665</name>
</gene>
<dbReference type="InterPro" id="IPR036705">
    <property type="entry name" value="Ribosyl_crysJ1_sf"/>
</dbReference>
<dbReference type="Pfam" id="PF03747">
    <property type="entry name" value="ADP_ribosyl_GH"/>
    <property type="match status" value="1"/>
</dbReference>
<dbReference type="SUPFAM" id="SSF101478">
    <property type="entry name" value="ADP-ribosylglycohydrolase"/>
    <property type="match status" value="1"/>
</dbReference>